<evidence type="ECO:0000256" key="3">
    <source>
        <dbReference type="ARBA" id="ARBA00022801"/>
    </source>
</evidence>
<dbReference type="CDD" id="cd01837">
    <property type="entry name" value="SGNH_plant_lipase_like"/>
    <property type="match status" value="2"/>
</dbReference>
<dbReference type="PANTHER" id="PTHR22835">
    <property type="entry name" value="ZINC FINGER FYVE DOMAIN CONTAINING PROTEIN"/>
    <property type="match status" value="1"/>
</dbReference>
<feature type="signal peptide" evidence="5">
    <location>
        <begin position="1"/>
        <end position="29"/>
    </location>
</feature>
<dbReference type="AlphaFoldDB" id="A0A5N6Q9G7"/>
<dbReference type="FunFam" id="3.40.50.1110:FF:000003">
    <property type="entry name" value="GDSL esterase/lipase APG"/>
    <property type="match status" value="1"/>
</dbReference>
<dbReference type="InterPro" id="IPR036514">
    <property type="entry name" value="SGNH_hydro_sf"/>
</dbReference>
<evidence type="ECO:0000256" key="5">
    <source>
        <dbReference type="SAM" id="SignalP"/>
    </source>
</evidence>
<dbReference type="OrthoDB" id="1600564at2759"/>
<comment type="similarity">
    <text evidence="1">Belongs to the 'GDSL' lipolytic enzyme family.</text>
</comment>
<keyword evidence="3" id="KW-0378">Hydrolase</keyword>
<proteinExistence type="inferred from homology"/>
<dbReference type="Gene3D" id="3.40.50.1110">
    <property type="entry name" value="SGNH hydrolase"/>
    <property type="match status" value="2"/>
</dbReference>
<organism evidence="6 7">
    <name type="scientific">Carpinus fangiana</name>
    <dbReference type="NCBI Taxonomy" id="176857"/>
    <lineage>
        <taxon>Eukaryota</taxon>
        <taxon>Viridiplantae</taxon>
        <taxon>Streptophyta</taxon>
        <taxon>Embryophyta</taxon>
        <taxon>Tracheophyta</taxon>
        <taxon>Spermatophyta</taxon>
        <taxon>Magnoliopsida</taxon>
        <taxon>eudicotyledons</taxon>
        <taxon>Gunneridae</taxon>
        <taxon>Pentapetalae</taxon>
        <taxon>rosids</taxon>
        <taxon>fabids</taxon>
        <taxon>Fagales</taxon>
        <taxon>Betulaceae</taxon>
        <taxon>Carpinus</taxon>
    </lineage>
</organism>
<dbReference type="InterPro" id="IPR001087">
    <property type="entry name" value="GDSL"/>
</dbReference>
<dbReference type="GO" id="GO:0016788">
    <property type="term" value="F:hydrolase activity, acting on ester bonds"/>
    <property type="evidence" value="ECO:0007669"/>
    <property type="project" value="InterPro"/>
</dbReference>
<evidence type="ECO:0000313" key="6">
    <source>
        <dbReference type="EMBL" id="KAE7995816.1"/>
    </source>
</evidence>
<evidence type="ECO:0000256" key="1">
    <source>
        <dbReference type="ARBA" id="ARBA00008668"/>
    </source>
</evidence>
<sequence>MAFCFSLLSPKLPFIALFLLLATVKGGVGQSYTSVFSFGDSLADTGNIFFINQSFQSLFPPYGETFFHHPTGRCCNGRLVIDLIAESLGLPLVQPYLGINNTSSSTTIDQEGVNFAVVGATALDASFFEERGIDNVSTNFSLRVQLDWFKQILPSLCNTSSKCNETFERSLFLMGEIGGNDYNYPFFLLRSIEEIQTFVPLVIKAIASAMKELIDLGAVTVMVPGNLPIGCSAAYLTYYETADKEEYDPETGCLTWLNKFAEYHNEELQKELTRIQALYPHTNIIYADYYNAAMRFYRSPTQYGFIGGTRTACCGGGGPYNYNASAECGQSPLIRACDDPSQYVSWDGIHLTGAAYRLIANAILEETYIQYHSSISSSSQQYESIFNFGDSLSDTGNFLLSGALAFPVIGKLPYGETFFGHATGRSCDGRLVVDFIAEAFGLPYLPPYLAINGGKDFRHGVNFAVAGATALDSHFFYGQRLGKLLWTNDSLSVQLGWFKKLKSSLCTSKQDCENYFKKSLFLVGEIGGNDYNYAFFVGGSIKQLRASVPLVVGAITTAASVLIEEGAVELMVPGNLPIGCSAVYLTLFGSPNKADYDPNGCLKAFNAFSKFHNNQLKLALEGLRQKYPHARIIYANYYGAAKKFFHAPRHYGFFGGTLTACCGGGGPYNFNKSARCGHVGSKACKDPSAHVNWDGIHLTEAAYRHIAKGVITGPFSTPPLTASS</sequence>
<feature type="chain" id="PRO_5024450648" evidence="5">
    <location>
        <begin position="30"/>
        <end position="724"/>
    </location>
</feature>
<protein>
    <submittedName>
        <fullName evidence="6">Uncharacterized protein</fullName>
    </submittedName>
</protein>
<reference evidence="6 7" key="1">
    <citation type="submission" date="2019-06" db="EMBL/GenBank/DDBJ databases">
        <title>A chromosomal-level reference genome of Carpinus fangiana (Coryloideae, Betulaceae).</title>
        <authorList>
            <person name="Yang X."/>
            <person name="Wang Z."/>
            <person name="Zhang L."/>
            <person name="Hao G."/>
            <person name="Liu J."/>
            <person name="Yang Y."/>
        </authorList>
    </citation>
    <scope>NUCLEOTIDE SEQUENCE [LARGE SCALE GENOMIC DNA]</scope>
    <source>
        <strain evidence="6">Cfa_2016G</strain>
        <tissue evidence="6">Leaf</tissue>
    </source>
</reference>
<dbReference type="InterPro" id="IPR035669">
    <property type="entry name" value="SGNH_plant_lipase-like"/>
</dbReference>
<dbReference type="PANTHER" id="PTHR22835:SF683">
    <property type="entry name" value="OS05G0506800 PROTEIN"/>
    <property type="match status" value="1"/>
</dbReference>
<keyword evidence="2 5" id="KW-0732">Signal</keyword>
<dbReference type="Pfam" id="PF00657">
    <property type="entry name" value="Lipase_GDSL"/>
    <property type="match status" value="2"/>
</dbReference>
<evidence type="ECO:0000256" key="2">
    <source>
        <dbReference type="ARBA" id="ARBA00022729"/>
    </source>
</evidence>
<accession>A0A5N6Q9G7</accession>
<keyword evidence="7" id="KW-1185">Reference proteome</keyword>
<evidence type="ECO:0000313" key="7">
    <source>
        <dbReference type="Proteomes" id="UP000327013"/>
    </source>
</evidence>
<name>A0A5N6Q9G7_9ROSI</name>
<dbReference type="Proteomes" id="UP000327013">
    <property type="component" value="Chromosome 1"/>
</dbReference>
<keyword evidence="4" id="KW-0325">Glycoprotein</keyword>
<gene>
    <name evidence="6" type="ORF">FH972_000583</name>
</gene>
<dbReference type="EMBL" id="CM017321">
    <property type="protein sequence ID" value="KAE7995816.1"/>
    <property type="molecule type" value="Genomic_DNA"/>
</dbReference>
<dbReference type="SUPFAM" id="SSF52266">
    <property type="entry name" value="SGNH hydrolase"/>
    <property type="match status" value="2"/>
</dbReference>
<evidence type="ECO:0000256" key="4">
    <source>
        <dbReference type="ARBA" id="ARBA00023180"/>
    </source>
</evidence>